<evidence type="ECO:0000259" key="1">
    <source>
        <dbReference type="Pfam" id="PF22479"/>
    </source>
</evidence>
<name>A0A383RHG1_PAEAL</name>
<evidence type="ECO:0000313" key="2">
    <source>
        <dbReference type="EMBL" id="SYX86022.1"/>
    </source>
</evidence>
<sequence>MAIIGIDKDLVPYSFDMDLGDRTYTFEVRYNSTHDYFTVDLSEGDTPLALGVKLVWGMPLFVSMETREFPLELIVPYGDNPEEQITWDTLGRSVHLHLGDDDGILI</sequence>
<gene>
    <name evidence="2" type="ORF">PBLR_14444</name>
</gene>
<dbReference type="RefSeq" id="WP_138188002.1">
    <property type="nucleotide sequence ID" value="NZ_LS992241.1"/>
</dbReference>
<dbReference type="Pfam" id="PF22479">
    <property type="entry name" value="Pam3_gp18"/>
    <property type="match status" value="1"/>
</dbReference>
<accession>A0A383RHG1</accession>
<feature type="domain" description="Cyanophage baseplate Pam3 plug gp18" evidence="1">
    <location>
        <begin position="1"/>
        <end position="99"/>
    </location>
</feature>
<dbReference type="AlphaFoldDB" id="A0A383RHG1"/>
<organism evidence="2 3">
    <name type="scientific">Paenibacillus alvei</name>
    <name type="common">Bacillus alvei</name>
    <dbReference type="NCBI Taxonomy" id="44250"/>
    <lineage>
        <taxon>Bacteria</taxon>
        <taxon>Bacillati</taxon>
        <taxon>Bacillota</taxon>
        <taxon>Bacilli</taxon>
        <taxon>Bacillales</taxon>
        <taxon>Paenibacillaceae</taxon>
        <taxon>Paenibacillus</taxon>
    </lineage>
</organism>
<dbReference type="EMBL" id="LS992241">
    <property type="protein sequence ID" value="SYX86022.1"/>
    <property type="molecule type" value="Genomic_DNA"/>
</dbReference>
<evidence type="ECO:0000313" key="3">
    <source>
        <dbReference type="Proteomes" id="UP000304148"/>
    </source>
</evidence>
<proteinExistence type="predicted"/>
<dbReference type="InterPro" id="IPR054252">
    <property type="entry name" value="Pam3_gp18"/>
</dbReference>
<protein>
    <recommendedName>
        <fullName evidence="1">Cyanophage baseplate Pam3 plug gp18 domain-containing protein</fullName>
    </recommendedName>
</protein>
<dbReference type="Proteomes" id="UP000304148">
    <property type="component" value="Chromosome"/>
</dbReference>
<reference evidence="3" key="1">
    <citation type="submission" date="2018-08" db="EMBL/GenBank/DDBJ databases">
        <authorList>
            <person name="Chevrot R."/>
        </authorList>
    </citation>
    <scope>NUCLEOTIDE SEQUENCE [LARGE SCALE GENOMIC DNA]</scope>
</reference>